<feature type="compositionally biased region" description="Low complexity" evidence="2">
    <location>
        <begin position="980"/>
        <end position="1002"/>
    </location>
</feature>
<feature type="compositionally biased region" description="Basic and acidic residues" evidence="2">
    <location>
        <begin position="880"/>
        <end position="900"/>
    </location>
</feature>
<evidence type="ECO:0000313" key="3">
    <source>
        <dbReference type="EMBL" id="KAK3782927.1"/>
    </source>
</evidence>
<sequence length="1237" mass="138913">MAKAKNHLHYPFATHYEIGRGDFSRPTSVSSSLPAAPLQPSTKLPLIPSATPPENRLVPVRPSNNVGKDYLRASAAGNFYDLGGDVGRDVRDEERMHILETRLGVTEKSNRALLEEVIRLQGELRLMVRRNEEGIKDERVSRQHIEGSMHMVNDLISKLSSRIKVAEDKIMEERSALSSLVSHTRGVEQAVVASQNSLSMKKDSQSSKLQDFNLQLNEMQRSRDALEKQTFTLTEELRAVKTKVESQSIELSSTINDLKLRSRRLEEENKMQLDALRKQGDMYSSTETTTTHLRGQVENRLSELRDVIMELRKKQEQEATERRTLEQGVQHQVNSLQQTIADQNRKREESLHALDMLHREKEHVAESEKLKLQGRMSETVEEVNKRILSKEIKLREELQEKYNQLERIIQQEQQMRQKYEAVIREENDRRWQGLKKISDDEMVTIKETFQTERQKSKEAMGKLDESITLLEKQLAEQKRQSDKVVAAEIKSRKQHEKSTNEKLAHVNDKIALATSSLQTAIGGVQGTFANHTDKIRSEVKTIVAASEQANTRALTDLDAKLQGVKKKVVDLEQQLEGRISENSAVALATYPEALEFNEATAILAQNLREKVESISLWQDVTSQTIRELNQSIQGIPNELYALEEKQKLLKHELDSRMTSETDSRIRDVETLKHEVEMLKNKKQPQAATLDDMQEVQASVRKLAESVQTVKTVIGMKIQSEQKLRVEGIDDLQTQVNRLKSQASMHPSMLNSSLLLRPDTDQALLDDFLTQHDITRDVIPPQYAHAQGRVGSVSVNSGAYKPLPATHVDPDAEPVPGGYAARYSKGKDYAKTSQNKTSVDADRGSVNTLRAKQPLDTVSEGDNAEADWDLLSSVAYGSYDEQHGTADKANPNEKEKEKPDEQGQSSNWDDDPNGEGEPQSPLDRATEASLKGAHPTLSDILGSRNAGTESPGRRSTALSRPTSKTASLVDAPEGEKGTNSPVDVPPVAAAEAAITPKEATPPESARSRQGSKGEALPYDELDHIVVDEKDKDETEEKQAMNNRLEWQPATPIDDSNQRQASPPLIKKTPSPQPMNNTLQWEPASPLPPKEAANTPSNQHEKRANSQTSSTKRDSRRNSQTSPTKIDSRRNSQTFPTKRDSRRNSQNSPTKRDSRKNSQTSPRKNESVGEENQPRQESPQTEAELEDQKTDEDLQEKTDESTGHWGQSAEPRGGRGVEEVPDFNQTRRERSLQDMLAAV</sequence>
<dbReference type="Proteomes" id="UP001283361">
    <property type="component" value="Unassembled WGS sequence"/>
</dbReference>
<protein>
    <submittedName>
        <fullName evidence="3">Uncharacterized protein</fullName>
    </submittedName>
</protein>
<reference evidence="3" key="1">
    <citation type="journal article" date="2023" name="G3 (Bethesda)">
        <title>A reference genome for the long-term kleptoplast-retaining sea slug Elysia crispata morphotype clarki.</title>
        <authorList>
            <person name="Eastman K.E."/>
            <person name="Pendleton A.L."/>
            <person name="Shaikh M.A."/>
            <person name="Suttiyut T."/>
            <person name="Ogas R."/>
            <person name="Tomko P."/>
            <person name="Gavelis G."/>
            <person name="Widhalm J.R."/>
            <person name="Wisecaver J.H."/>
        </authorList>
    </citation>
    <scope>NUCLEOTIDE SEQUENCE</scope>
    <source>
        <strain evidence="3">ECLA1</strain>
    </source>
</reference>
<keyword evidence="1" id="KW-0175">Coiled coil</keyword>
<evidence type="ECO:0000256" key="2">
    <source>
        <dbReference type="SAM" id="MobiDB-lite"/>
    </source>
</evidence>
<feature type="coiled-coil region" evidence="1">
    <location>
        <begin position="209"/>
        <end position="321"/>
    </location>
</feature>
<gene>
    <name evidence="3" type="ORF">RRG08_016307</name>
</gene>
<dbReference type="InterPro" id="IPR029512">
    <property type="entry name" value="CCDC154"/>
</dbReference>
<feature type="compositionally biased region" description="Low complexity" evidence="2">
    <location>
        <begin position="26"/>
        <end position="42"/>
    </location>
</feature>
<dbReference type="PANTHER" id="PTHR35153">
    <property type="entry name" value="COILED-COIL DOMAIN-CONTAINING PROTEIN 154"/>
    <property type="match status" value="1"/>
</dbReference>
<feature type="region of interest" description="Disordered" evidence="2">
    <location>
        <begin position="826"/>
        <end position="863"/>
    </location>
</feature>
<name>A0AAE1DU95_9GAST</name>
<dbReference type="PANTHER" id="PTHR35153:SF1">
    <property type="entry name" value="COILED-COIL DOMAIN-CONTAINING PROTEIN 154"/>
    <property type="match status" value="1"/>
</dbReference>
<accession>A0AAE1DU95</accession>
<comment type="caution">
    <text evidence="3">The sequence shown here is derived from an EMBL/GenBank/DDBJ whole genome shotgun (WGS) entry which is preliminary data.</text>
</comment>
<feature type="region of interest" description="Disordered" evidence="2">
    <location>
        <begin position="24"/>
        <end position="62"/>
    </location>
</feature>
<dbReference type="Pfam" id="PF15450">
    <property type="entry name" value="CCDC154"/>
    <property type="match status" value="1"/>
</dbReference>
<feature type="region of interest" description="Disordered" evidence="2">
    <location>
        <begin position="880"/>
        <end position="1237"/>
    </location>
</feature>
<feature type="coiled-coil region" evidence="1">
    <location>
        <begin position="380"/>
        <end position="429"/>
    </location>
</feature>
<feature type="compositionally biased region" description="Basic and acidic residues" evidence="2">
    <location>
        <begin position="1019"/>
        <end position="1037"/>
    </location>
</feature>
<organism evidence="3 4">
    <name type="scientific">Elysia crispata</name>
    <name type="common">lettuce slug</name>
    <dbReference type="NCBI Taxonomy" id="231223"/>
    <lineage>
        <taxon>Eukaryota</taxon>
        <taxon>Metazoa</taxon>
        <taxon>Spiralia</taxon>
        <taxon>Lophotrochozoa</taxon>
        <taxon>Mollusca</taxon>
        <taxon>Gastropoda</taxon>
        <taxon>Heterobranchia</taxon>
        <taxon>Euthyneura</taxon>
        <taxon>Panpulmonata</taxon>
        <taxon>Sacoglossa</taxon>
        <taxon>Placobranchoidea</taxon>
        <taxon>Plakobranchidae</taxon>
        <taxon>Elysia</taxon>
    </lineage>
</organism>
<dbReference type="EMBL" id="JAWDGP010002474">
    <property type="protein sequence ID" value="KAK3782927.1"/>
    <property type="molecule type" value="Genomic_DNA"/>
</dbReference>
<evidence type="ECO:0000313" key="4">
    <source>
        <dbReference type="Proteomes" id="UP001283361"/>
    </source>
</evidence>
<keyword evidence="4" id="KW-1185">Reference proteome</keyword>
<feature type="compositionally biased region" description="Basic and acidic residues" evidence="2">
    <location>
        <begin position="1184"/>
        <end position="1200"/>
    </location>
</feature>
<dbReference type="AlphaFoldDB" id="A0AAE1DU95"/>
<proteinExistence type="predicted"/>
<evidence type="ECO:0000256" key="1">
    <source>
        <dbReference type="SAM" id="Coils"/>
    </source>
</evidence>
<feature type="compositionally biased region" description="Polar residues" evidence="2">
    <location>
        <begin position="1116"/>
        <end position="1134"/>
    </location>
</feature>
<feature type="compositionally biased region" description="Polar residues" evidence="2">
    <location>
        <begin position="955"/>
        <end position="965"/>
    </location>
</feature>